<keyword evidence="1" id="KW-0472">Membrane</keyword>
<keyword evidence="1" id="KW-0812">Transmembrane</keyword>
<organism evidence="2 3">
    <name type="scientific">Chitinophaga silvatica</name>
    <dbReference type="NCBI Taxonomy" id="2282649"/>
    <lineage>
        <taxon>Bacteria</taxon>
        <taxon>Pseudomonadati</taxon>
        <taxon>Bacteroidota</taxon>
        <taxon>Chitinophagia</taxon>
        <taxon>Chitinophagales</taxon>
        <taxon>Chitinophagaceae</taxon>
        <taxon>Chitinophaga</taxon>
    </lineage>
</organism>
<comment type="caution">
    <text evidence="2">The sequence shown here is derived from an EMBL/GenBank/DDBJ whole genome shotgun (WGS) entry which is preliminary data.</text>
</comment>
<keyword evidence="3" id="KW-1185">Reference proteome</keyword>
<sequence length="229" mass="26357">MAIRNQDGCLQLFTWQEWRKFFIFSTAFCIMKRIILLLLLATGFINAYTQTDNPNTTSSTKENTTGRKIKKLLILTAGPMSSRKIAQDLKYALDKEFKNKEFMSSLSYLGDIDYLTEENIQIASKMYPHDAILLISPELVADSTRDYVHRTLAHNLLIRDYSRPVKKKRTKEFSTQASFFSLLDDANPTVPFWSTYLVISTNLASNKYFDDLVKTLIYSWNAEKISIGS</sequence>
<dbReference type="Proteomes" id="UP000260644">
    <property type="component" value="Unassembled WGS sequence"/>
</dbReference>
<evidence type="ECO:0000313" key="3">
    <source>
        <dbReference type="Proteomes" id="UP000260644"/>
    </source>
</evidence>
<dbReference type="AlphaFoldDB" id="A0A3E1Y2B7"/>
<proteinExistence type="predicted"/>
<keyword evidence="1" id="KW-1133">Transmembrane helix</keyword>
<name>A0A3E1Y2B7_9BACT</name>
<protein>
    <submittedName>
        <fullName evidence="2">Uncharacterized protein</fullName>
    </submittedName>
</protein>
<dbReference type="EMBL" id="QPMM01000021">
    <property type="protein sequence ID" value="RFS18667.1"/>
    <property type="molecule type" value="Genomic_DNA"/>
</dbReference>
<accession>A0A3E1Y2B7</accession>
<evidence type="ECO:0000313" key="2">
    <source>
        <dbReference type="EMBL" id="RFS18667.1"/>
    </source>
</evidence>
<feature type="transmembrane region" description="Helical" evidence="1">
    <location>
        <begin position="21"/>
        <end position="45"/>
    </location>
</feature>
<reference evidence="2 3" key="1">
    <citation type="submission" date="2018-07" db="EMBL/GenBank/DDBJ databases">
        <title>Chitinophaga K2CV101002-2 sp. nov., isolated from a monsoon evergreen broad-leaved forest soil.</title>
        <authorList>
            <person name="Lv Y."/>
        </authorList>
    </citation>
    <scope>NUCLEOTIDE SEQUENCE [LARGE SCALE GENOMIC DNA]</scope>
    <source>
        <strain evidence="2 3">GDMCC 1.1288</strain>
    </source>
</reference>
<gene>
    <name evidence="2" type="ORF">DVR12_27370</name>
</gene>
<evidence type="ECO:0000256" key="1">
    <source>
        <dbReference type="SAM" id="Phobius"/>
    </source>
</evidence>